<protein>
    <submittedName>
        <fullName evidence="9">Uncharacterized protein</fullName>
    </submittedName>
</protein>
<name>G3MQB3_AMBMU</name>
<feature type="transmembrane region" description="Helical" evidence="8">
    <location>
        <begin position="109"/>
        <end position="133"/>
    </location>
</feature>
<dbReference type="InterPro" id="IPR000701">
    <property type="entry name" value="SuccDH_FuR_B_TM-su"/>
</dbReference>
<keyword evidence="6" id="KW-0408">Iron</keyword>
<keyword evidence="4" id="KW-0479">Metal-binding</keyword>
<evidence type="ECO:0000256" key="3">
    <source>
        <dbReference type="ARBA" id="ARBA00022692"/>
    </source>
</evidence>
<comment type="subcellular location">
    <subcellularLocation>
        <location evidence="1">Membrane</location>
        <topology evidence="1">Multi-pass membrane protein</topology>
    </subcellularLocation>
</comment>
<keyword evidence="5 8" id="KW-1133">Transmembrane helix</keyword>
<dbReference type="EMBL" id="JO844064">
    <property type="protein sequence ID" value="AEO35681.1"/>
    <property type="molecule type" value="mRNA"/>
</dbReference>
<dbReference type="InterPro" id="IPR014314">
    <property type="entry name" value="Succ_DH_cytb556"/>
</dbReference>
<feature type="transmembrane region" description="Helical" evidence="8">
    <location>
        <begin position="153"/>
        <end position="172"/>
    </location>
</feature>
<evidence type="ECO:0000256" key="7">
    <source>
        <dbReference type="ARBA" id="ARBA00023136"/>
    </source>
</evidence>
<evidence type="ECO:0000256" key="8">
    <source>
        <dbReference type="SAM" id="Phobius"/>
    </source>
</evidence>
<organism evidence="9">
    <name type="scientific">Amblyomma maculatum</name>
    <name type="common">Gulf Coast tick</name>
    <dbReference type="NCBI Taxonomy" id="34609"/>
    <lineage>
        <taxon>Eukaryota</taxon>
        <taxon>Metazoa</taxon>
        <taxon>Ecdysozoa</taxon>
        <taxon>Arthropoda</taxon>
        <taxon>Chelicerata</taxon>
        <taxon>Arachnida</taxon>
        <taxon>Acari</taxon>
        <taxon>Parasitiformes</taxon>
        <taxon>Ixodida</taxon>
        <taxon>Ixodoidea</taxon>
        <taxon>Ixodidae</taxon>
        <taxon>Amblyomminae</taxon>
        <taxon>Amblyomma</taxon>
    </lineage>
</organism>
<dbReference type="InterPro" id="IPR018495">
    <property type="entry name" value="Succ_DH_cyt_bsu_CS"/>
</dbReference>
<proteinExistence type="evidence at transcript level"/>
<dbReference type="NCBIfam" id="TIGR02970">
    <property type="entry name" value="succ_dehyd_cytB"/>
    <property type="match status" value="1"/>
</dbReference>
<evidence type="ECO:0000256" key="6">
    <source>
        <dbReference type="ARBA" id="ARBA00023004"/>
    </source>
</evidence>
<dbReference type="SUPFAM" id="SSF81343">
    <property type="entry name" value="Fumarate reductase respiratory complex transmembrane subunits"/>
    <property type="match status" value="1"/>
</dbReference>
<feature type="transmembrane region" description="Helical" evidence="8">
    <location>
        <begin position="65"/>
        <end position="88"/>
    </location>
</feature>
<dbReference type="GO" id="GO:0006121">
    <property type="term" value="P:mitochondrial electron transport, succinate to ubiquinone"/>
    <property type="evidence" value="ECO:0007669"/>
    <property type="project" value="TreeGrafter"/>
</dbReference>
<dbReference type="PROSITE" id="PS01001">
    <property type="entry name" value="SDH_CYT_2"/>
    <property type="match status" value="1"/>
</dbReference>
<dbReference type="GO" id="GO:0016020">
    <property type="term" value="C:membrane"/>
    <property type="evidence" value="ECO:0007669"/>
    <property type="project" value="UniProtKB-SubCell"/>
</dbReference>
<accession>G3MQB3</accession>
<dbReference type="PANTHER" id="PTHR10978">
    <property type="entry name" value="SUCCINATE DEHYDROGENASE CYTOCHROME B560 SUBUNIT"/>
    <property type="match status" value="1"/>
</dbReference>
<dbReference type="GO" id="GO:0005739">
    <property type="term" value="C:mitochondrion"/>
    <property type="evidence" value="ECO:0007669"/>
    <property type="project" value="GOC"/>
</dbReference>
<keyword evidence="3 8" id="KW-0812">Transmembrane</keyword>
<sequence>MAYTIRLVNRAGALSLLRPAASLPTACLAPMSGLSPKQAEATERFFNKNKSLKRPLSPHLSIYELQMNMVLSVTHRGTGCALTAFVYGMGFMPLVCSHHFPHYVEAVRALNISPVLTVPVKLGLAFTLCYHAFNGVRHMAWDLGLGFSLKALSATGYLVLALSFAGAAVLAFK</sequence>
<dbReference type="PANTHER" id="PTHR10978:SF5">
    <property type="entry name" value="SUCCINATE DEHYDROGENASE CYTOCHROME B560 SUBUNIT, MITOCHONDRIAL"/>
    <property type="match status" value="1"/>
</dbReference>
<dbReference type="GO" id="GO:0046872">
    <property type="term" value="F:metal ion binding"/>
    <property type="evidence" value="ECO:0007669"/>
    <property type="project" value="UniProtKB-KW"/>
</dbReference>
<dbReference type="Gene3D" id="1.20.1300.10">
    <property type="entry name" value="Fumarate reductase/succinate dehydrogenase, transmembrane subunit"/>
    <property type="match status" value="1"/>
</dbReference>
<evidence type="ECO:0000256" key="2">
    <source>
        <dbReference type="ARBA" id="ARBA00022617"/>
    </source>
</evidence>
<evidence type="ECO:0000313" key="9">
    <source>
        <dbReference type="EMBL" id="AEO35681.1"/>
    </source>
</evidence>
<dbReference type="CDD" id="cd03499">
    <property type="entry name" value="SQR_TypeC_SdhC"/>
    <property type="match status" value="1"/>
</dbReference>
<dbReference type="PROSITE" id="PS01000">
    <property type="entry name" value="SDH_CYT_1"/>
    <property type="match status" value="1"/>
</dbReference>
<dbReference type="InterPro" id="IPR034804">
    <property type="entry name" value="SQR/QFR_C/D"/>
</dbReference>
<evidence type="ECO:0000256" key="5">
    <source>
        <dbReference type="ARBA" id="ARBA00022989"/>
    </source>
</evidence>
<dbReference type="GO" id="GO:0006099">
    <property type="term" value="P:tricarboxylic acid cycle"/>
    <property type="evidence" value="ECO:0007669"/>
    <property type="project" value="InterPro"/>
</dbReference>
<reference evidence="9" key="1">
    <citation type="journal article" date="2011" name="PLoS ONE">
        <title>A deep insight into the sialotranscriptome of the gulf coast tick, Amblyomma maculatum.</title>
        <authorList>
            <person name="Karim S."/>
            <person name="Singh P."/>
            <person name="Ribeiro J.M."/>
        </authorList>
    </citation>
    <scope>NUCLEOTIDE SEQUENCE</scope>
    <source>
        <tissue evidence="9">Salivary gland</tissue>
    </source>
</reference>
<evidence type="ECO:0000256" key="1">
    <source>
        <dbReference type="ARBA" id="ARBA00004141"/>
    </source>
</evidence>
<dbReference type="AlphaFoldDB" id="G3MQB3"/>
<evidence type="ECO:0000256" key="4">
    <source>
        <dbReference type="ARBA" id="ARBA00022723"/>
    </source>
</evidence>
<keyword evidence="7 8" id="KW-0472">Membrane</keyword>
<dbReference type="Pfam" id="PF01127">
    <property type="entry name" value="Sdh_cyt"/>
    <property type="match status" value="1"/>
</dbReference>
<dbReference type="GO" id="GO:0009055">
    <property type="term" value="F:electron transfer activity"/>
    <property type="evidence" value="ECO:0007669"/>
    <property type="project" value="InterPro"/>
</dbReference>
<keyword evidence="2" id="KW-0349">Heme</keyword>